<sequence length="283" mass="33104">MSLDPFIPVKITDRVWAERLLDGEVFMRSLHAFGSWSVVEQNQSEPVKNSYRGDLHEGAVAIYKDARDHSFIKDGDPEFLDIIHQITDIDADDLQYFKIFSLYAMRYDHKNNHFFLPDRRIKSFGDTAIVISDMDCLLRRILQQILNDHGELVQFLLDLVQYFDYQESTKLYPLFSKQQRYDYQNELRVAIGLLEPNKYSTDFSNSLIRSTEPLKLDIGDIRDIAFALSIDDFLKLRFPSNISLRFPMSNSTKPSTFDMIVQDTRKTLEHRVSPFVKPTVTIW</sequence>
<comment type="caution">
    <text evidence="1">The sequence shown here is derived from an EMBL/GenBank/DDBJ whole genome shotgun (WGS) entry which is preliminary data.</text>
</comment>
<name>A0A645A660_9ZZZZ</name>
<dbReference type="EMBL" id="VSSQ01011802">
    <property type="protein sequence ID" value="MPM47751.1"/>
    <property type="molecule type" value="Genomic_DNA"/>
</dbReference>
<reference evidence="1" key="1">
    <citation type="submission" date="2019-08" db="EMBL/GenBank/DDBJ databases">
        <authorList>
            <person name="Kucharzyk K."/>
            <person name="Murdoch R.W."/>
            <person name="Higgins S."/>
            <person name="Loffler F."/>
        </authorList>
    </citation>
    <scope>NUCLEOTIDE SEQUENCE</scope>
</reference>
<organism evidence="1">
    <name type="scientific">bioreactor metagenome</name>
    <dbReference type="NCBI Taxonomy" id="1076179"/>
    <lineage>
        <taxon>unclassified sequences</taxon>
        <taxon>metagenomes</taxon>
        <taxon>ecological metagenomes</taxon>
    </lineage>
</organism>
<gene>
    <name evidence="1" type="ORF">SDC9_94465</name>
</gene>
<dbReference type="AlphaFoldDB" id="A0A645A660"/>
<protein>
    <submittedName>
        <fullName evidence="1">Uncharacterized protein</fullName>
    </submittedName>
</protein>
<proteinExistence type="predicted"/>
<accession>A0A645A660</accession>
<evidence type="ECO:0000313" key="1">
    <source>
        <dbReference type="EMBL" id="MPM47751.1"/>
    </source>
</evidence>